<evidence type="ECO:0000313" key="3">
    <source>
        <dbReference type="Proteomes" id="UP000615026"/>
    </source>
</evidence>
<keyword evidence="3" id="KW-1185">Reference proteome</keyword>
<gene>
    <name evidence="2" type="primary">avd</name>
    <name evidence="2" type="ORF">IQ260_03265</name>
</gene>
<feature type="domain" description="bAvd-like" evidence="1">
    <location>
        <begin position="6"/>
        <end position="86"/>
    </location>
</feature>
<dbReference type="Pfam" id="PF22296">
    <property type="entry name" value="bAvd"/>
    <property type="match status" value="1"/>
</dbReference>
<dbReference type="EMBL" id="JADEXP010000015">
    <property type="protein sequence ID" value="MBE9065667.1"/>
    <property type="molecule type" value="Genomic_DNA"/>
</dbReference>
<evidence type="ECO:0000313" key="2">
    <source>
        <dbReference type="EMBL" id="MBE9065667.1"/>
    </source>
</evidence>
<dbReference type="InterPro" id="IPR036583">
    <property type="entry name" value="23S_rRNA_IVS_sf"/>
</dbReference>
<dbReference type="NCBIfam" id="NF033474">
    <property type="entry name" value="DivGenRetAVD"/>
    <property type="match status" value="1"/>
</dbReference>
<reference evidence="2" key="1">
    <citation type="submission" date="2020-10" db="EMBL/GenBank/DDBJ databases">
        <authorList>
            <person name="Castelo-Branco R."/>
            <person name="Eusebio N."/>
            <person name="Adriana R."/>
            <person name="Vieira A."/>
            <person name="Brugerolle De Fraissinette N."/>
            <person name="Rezende De Castro R."/>
            <person name="Schneider M.P."/>
            <person name="Vasconcelos V."/>
            <person name="Leao P.N."/>
        </authorList>
    </citation>
    <scope>NUCLEOTIDE SEQUENCE</scope>
    <source>
        <strain evidence="2">LEGE 11479</strain>
    </source>
</reference>
<protein>
    <submittedName>
        <fullName evidence="2">Diversity-generating retroelement protein Avd</fullName>
    </submittedName>
</protein>
<dbReference type="Gene3D" id="1.20.1440.60">
    <property type="entry name" value="23S rRNA-intervening sequence"/>
    <property type="match status" value="1"/>
</dbReference>
<dbReference type="RefSeq" id="WP_193990873.1">
    <property type="nucleotide sequence ID" value="NZ_JADEXP010000015.1"/>
</dbReference>
<comment type="caution">
    <text evidence="2">The sequence shown here is derived from an EMBL/GenBank/DDBJ whole genome shotgun (WGS) entry which is preliminary data.</text>
</comment>
<name>A0A928ZS59_LEPEC</name>
<dbReference type="InterPro" id="IPR055360">
    <property type="entry name" value="bAvd"/>
</dbReference>
<proteinExistence type="predicted"/>
<dbReference type="AlphaFoldDB" id="A0A928ZS59"/>
<evidence type="ECO:0000259" key="1">
    <source>
        <dbReference type="Pfam" id="PF22296"/>
    </source>
</evidence>
<accession>A0A928ZS59</accession>
<dbReference type="Proteomes" id="UP000615026">
    <property type="component" value="Unassembled WGS sequence"/>
</dbReference>
<organism evidence="2 3">
    <name type="scientific">Leptolyngbya cf. ectocarpi LEGE 11479</name>
    <dbReference type="NCBI Taxonomy" id="1828722"/>
    <lineage>
        <taxon>Bacteria</taxon>
        <taxon>Bacillati</taxon>
        <taxon>Cyanobacteriota</taxon>
        <taxon>Cyanophyceae</taxon>
        <taxon>Leptolyngbyales</taxon>
        <taxon>Leptolyngbyaceae</taxon>
        <taxon>Leptolyngbya group</taxon>
        <taxon>Leptolyngbya</taxon>
    </lineage>
</organism>
<sequence>MTSEIKRFGLGERIITGLYDLLEGLVVARYQRDKRTRLQQLNGKLDVLRYQTRLLLDFDLISHKRYQYAGQLINAIGIDLGGWIKQQRKTSLIRRQETDTLM</sequence>
<dbReference type="CDD" id="cd16376">
    <property type="entry name" value="Avd_like"/>
    <property type="match status" value="1"/>
</dbReference>